<dbReference type="InterPro" id="IPR001647">
    <property type="entry name" value="HTH_TetR"/>
</dbReference>
<dbReference type="InterPro" id="IPR009057">
    <property type="entry name" value="Homeodomain-like_sf"/>
</dbReference>
<feature type="domain" description="HTH tetR-type" evidence="6">
    <location>
        <begin position="25"/>
        <end position="84"/>
    </location>
</feature>
<dbReference type="GO" id="GO:0003700">
    <property type="term" value="F:DNA-binding transcription factor activity"/>
    <property type="evidence" value="ECO:0007669"/>
    <property type="project" value="TreeGrafter"/>
</dbReference>
<dbReference type="PROSITE" id="PS50977">
    <property type="entry name" value="HTH_TETR_2"/>
    <property type="match status" value="1"/>
</dbReference>
<dbReference type="PRINTS" id="PR00455">
    <property type="entry name" value="HTHTETR"/>
</dbReference>
<keyword evidence="8" id="KW-1185">Reference proteome</keyword>
<dbReference type="Proteomes" id="UP000321805">
    <property type="component" value="Chromosome"/>
</dbReference>
<organism evidence="7 8">
    <name type="scientific">Baekduia soli</name>
    <dbReference type="NCBI Taxonomy" id="496014"/>
    <lineage>
        <taxon>Bacteria</taxon>
        <taxon>Bacillati</taxon>
        <taxon>Actinomycetota</taxon>
        <taxon>Thermoleophilia</taxon>
        <taxon>Solirubrobacterales</taxon>
        <taxon>Baekduiaceae</taxon>
        <taxon>Baekduia</taxon>
    </lineage>
</organism>
<dbReference type="AlphaFoldDB" id="A0A5B8U0K9"/>
<feature type="region of interest" description="Disordered" evidence="5">
    <location>
        <begin position="1"/>
        <end position="26"/>
    </location>
</feature>
<evidence type="ECO:0000313" key="8">
    <source>
        <dbReference type="Proteomes" id="UP000321805"/>
    </source>
</evidence>
<dbReference type="OrthoDB" id="3192968at2"/>
<protein>
    <submittedName>
        <fullName evidence="7">TetR/AcrR family transcriptional regulator</fullName>
    </submittedName>
</protein>
<dbReference type="PANTHER" id="PTHR30055:SF234">
    <property type="entry name" value="HTH-TYPE TRANSCRIPTIONAL REGULATOR BETI"/>
    <property type="match status" value="1"/>
</dbReference>
<evidence type="ECO:0000256" key="1">
    <source>
        <dbReference type="ARBA" id="ARBA00023015"/>
    </source>
</evidence>
<dbReference type="GO" id="GO:0000976">
    <property type="term" value="F:transcription cis-regulatory region binding"/>
    <property type="evidence" value="ECO:0007669"/>
    <property type="project" value="TreeGrafter"/>
</dbReference>
<keyword evidence="2 4" id="KW-0238">DNA-binding</keyword>
<gene>
    <name evidence="7" type="ORF">FSW04_02255</name>
</gene>
<dbReference type="PANTHER" id="PTHR30055">
    <property type="entry name" value="HTH-TYPE TRANSCRIPTIONAL REGULATOR RUTR"/>
    <property type="match status" value="1"/>
</dbReference>
<evidence type="ECO:0000256" key="5">
    <source>
        <dbReference type="SAM" id="MobiDB-lite"/>
    </source>
</evidence>
<evidence type="ECO:0000256" key="3">
    <source>
        <dbReference type="ARBA" id="ARBA00023163"/>
    </source>
</evidence>
<proteinExistence type="predicted"/>
<reference evidence="7 8" key="1">
    <citation type="journal article" date="2018" name="J. Microbiol.">
        <title>Baekduia soli gen. nov., sp. nov., a novel bacterium isolated from the soil of Baekdu Mountain and proposal of a novel family name, Baekduiaceae fam. nov.</title>
        <authorList>
            <person name="An D.S."/>
            <person name="Siddiqi M.Z."/>
            <person name="Kim K.H."/>
            <person name="Yu H.S."/>
            <person name="Im W.T."/>
        </authorList>
    </citation>
    <scope>NUCLEOTIDE SEQUENCE [LARGE SCALE GENOMIC DNA]</scope>
    <source>
        <strain evidence="7 8">BR7-21</strain>
    </source>
</reference>
<sequence>MRAPVDAAPTAPEASPGAPQRSDARRNRDKLLAAALDHFERHASEASLEAIARQAGVGIGTLYRHFPTRDALILAAHERWVAQLSEAAPELLAEMEPVPALRTWMERLATLGIQRRWMADAISAAAEARGGAPSPAYLMLLEALGRLLDDGRAAGAIRGDICAADVLLAISGFWHVNLAEDWQAQVQRLLDLLMDGLQTLRA</sequence>
<dbReference type="Pfam" id="PF00440">
    <property type="entry name" value="TetR_N"/>
    <property type="match status" value="1"/>
</dbReference>
<dbReference type="Pfam" id="PF21597">
    <property type="entry name" value="TetR_C_43"/>
    <property type="match status" value="1"/>
</dbReference>
<evidence type="ECO:0000259" key="6">
    <source>
        <dbReference type="PROSITE" id="PS50977"/>
    </source>
</evidence>
<dbReference type="SUPFAM" id="SSF48498">
    <property type="entry name" value="Tetracyclin repressor-like, C-terminal domain"/>
    <property type="match status" value="1"/>
</dbReference>
<accession>A0A5B8U0K9</accession>
<name>A0A5B8U0K9_9ACTN</name>
<dbReference type="EMBL" id="CP042430">
    <property type="protein sequence ID" value="QEC46516.1"/>
    <property type="molecule type" value="Genomic_DNA"/>
</dbReference>
<feature type="DNA-binding region" description="H-T-H motif" evidence="4">
    <location>
        <begin position="47"/>
        <end position="66"/>
    </location>
</feature>
<dbReference type="SUPFAM" id="SSF46689">
    <property type="entry name" value="Homeodomain-like"/>
    <property type="match status" value="1"/>
</dbReference>
<keyword evidence="1" id="KW-0805">Transcription regulation</keyword>
<dbReference type="InterPro" id="IPR050109">
    <property type="entry name" value="HTH-type_TetR-like_transc_reg"/>
</dbReference>
<evidence type="ECO:0000256" key="2">
    <source>
        <dbReference type="ARBA" id="ARBA00023125"/>
    </source>
</evidence>
<dbReference type="InterPro" id="IPR049445">
    <property type="entry name" value="TetR_SbtR-like_C"/>
</dbReference>
<dbReference type="Gene3D" id="1.10.357.10">
    <property type="entry name" value="Tetracycline Repressor, domain 2"/>
    <property type="match status" value="1"/>
</dbReference>
<evidence type="ECO:0000256" key="4">
    <source>
        <dbReference type="PROSITE-ProRule" id="PRU00335"/>
    </source>
</evidence>
<keyword evidence="3" id="KW-0804">Transcription</keyword>
<dbReference type="KEGG" id="bsol:FSW04_02255"/>
<dbReference type="InterPro" id="IPR036271">
    <property type="entry name" value="Tet_transcr_reg_TetR-rel_C_sf"/>
</dbReference>
<evidence type="ECO:0000313" key="7">
    <source>
        <dbReference type="EMBL" id="QEC46516.1"/>
    </source>
</evidence>